<sequence length="231" mass="25501">MFYQSCQVWHWGTSAVVLLCLSGLFWPVPTCEDILESVCCHVCRPHLVARRKRMQVISCLLCTRKCGFTSSFEPPTRPPIGSICAKLLGGITGLYLSFVSLPSVAGMPENRASMLSFTPSGLTRLLTLLATWLVWLSSDGRLCHGFGVFGLGLNDALVYADEFHVVVAGPCIHEGDAYCTRRVINSLCSMEKNECFCRPGYVSIQEDYGITCKTCKSPECIRSHGWALFKA</sequence>
<feature type="signal peptide" evidence="1">
    <location>
        <begin position="1"/>
        <end position="31"/>
    </location>
</feature>
<proteinExistence type="predicted"/>
<dbReference type="AlphaFoldDB" id="A0A448WW13"/>
<evidence type="ECO:0008006" key="4">
    <source>
        <dbReference type="Google" id="ProtNLM"/>
    </source>
</evidence>
<dbReference type="Proteomes" id="UP000784294">
    <property type="component" value="Unassembled WGS sequence"/>
</dbReference>
<reference evidence="2" key="1">
    <citation type="submission" date="2018-11" db="EMBL/GenBank/DDBJ databases">
        <authorList>
            <consortium name="Pathogen Informatics"/>
        </authorList>
    </citation>
    <scope>NUCLEOTIDE SEQUENCE</scope>
</reference>
<evidence type="ECO:0000313" key="2">
    <source>
        <dbReference type="EMBL" id="VEL21613.1"/>
    </source>
</evidence>
<accession>A0A448WW13</accession>
<comment type="caution">
    <text evidence="2">The sequence shown here is derived from an EMBL/GenBank/DDBJ whole genome shotgun (WGS) entry which is preliminary data.</text>
</comment>
<dbReference type="EMBL" id="CAAALY010052195">
    <property type="protein sequence ID" value="VEL21613.1"/>
    <property type="molecule type" value="Genomic_DNA"/>
</dbReference>
<feature type="chain" id="PRO_5019288932" description="EGF-like domain-containing protein" evidence="1">
    <location>
        <begin position="32"/>
        <end position="231"/>
    </location>
</feature>
<keyword evidence="3" id="KW-1185">Reference proteome</keyword>
<organism evidence="2 3">
    <name type="scientific">Protopolystoma xenopodis</name>
    <dbReference type="NCBI Taxonomy" id="117903"/>
    <lineage>
        <taxon>Eukaryota</taxon>
        <taxon>Metazoa</taxon>
        <taxon>Spiralia</taxon>
        <taxon>Lophotrochozoa</taxon>
        <taxon>Platyhelminthes</taxon>
        <taxon>Monogenea</taxon>
        <taxon>Polyopisthocotylea</taxon>
        <taxon>Polystomatidea</taxon>
        <taxon>Polystomatidae</taxon>
        <taxon>Protopolystoma</taxon>
    </lineage>
</organism>
<keyword evidence="1" id="KW-0732">Signal</keyword>
<evidence type="ECO:0000313" key="3">
    <source>
        <dbReference type="Proteomes" id="UP000784294"/>
    </source>
</evidence>
<evidence type="ECO:0000256" key="1">
    <source>
        <dbReference type="SAM" id="SignalP"/>
    </source>
</evidence>
<protein>
    <recommendedName>
        <fullName evidence="4">EGF-like domain-containing protein</fullName>
    </recommendedName>
</protein>
<gene>
    <name evidence="2" type="ORF">PXEA_LOCUS15053</name>
</gene>
<dbReference type="OrthoDB" id="6258424at2759"/>
<name>A0A448WW13_9PLAT</name>